<feature type="chain" id="PRO_5012782577" evidence="5">
    <location>
        <begin position="34"/>
        <end position="334"/>
    </location>
</feature>
<evidence type="ECO:0000256" key="2">
    <source>
        <dbReference type="ARBA" id="ARBA00022723"/>
    </source>
</evidence>
<keyword evidence="5" id="KW-0732">Signal</keyword>
<comment type="similarity">
    <text evidence="1">Belongs to the metallo-beta-lactamase superfamily.</text>
</comment>
<dbReference type="EMBL" id="NOWT01000018">
    <property type="protein sequence ID" value="OYD82917.1"/>
    <property type="molecule type" value="Genomic_DNA"/>
</dbReference>
<feature type="domain" description="Metallo-beta-lactamase" evidence="6">
    <location>
        <begin position="102"/>
        <end position="307"/>
    </location>
</feature>
<evidence type="ECO:0000313" key="7">
    <source>
        <dbReference type="EMBL" id="OYD82917.1"/>
    </source>
</evidence>
<dbReference type="GO" id="GO:0046872">
    <property type="term" value="F:metal ion binding"/>
    <property type="evidence" value="ECO:0007669"/>
    <property type="project" value="UniProtKB-KW"/>
</dbReference>
<sequence length="334" mass="35536">MVCVSRRSALGALAASPVAAALLPHLTPTAAQAQQTAQPSPNVQQAPGFYRVRVGDLIVTRINDGQFARPNPTEGFVRNASPDDVAAALRDAFLPTEALTIPITFMAVQGGGRTVLIDTGTGGQLMPTAAFGARNMAAAGIDPARVTMVVISHFHPDHISGLAGADGKPLFPNAEILVPEAEWAFWMDDAAMSRAPEAMQGTFKTARARFGAYPQERIRRYDANAEVAPGIQAIAAAGHTPGHTAFAVSSGGKQLMVLSDTSNHPALFVRNPGWHAVFDMDPALAEANRRKLFDRAAADRMPVVGYHFPFPGVGHISQRDRGFEFEPAPWSAEI</sequence>
<dbReference type="InterPro" id="IPR051013">
    <property type="entry name" value="MBL_superfamily_lactonases"/>
</dbReference>
<dbReference type="InterPro" id="IPR036866">
    <property type="entry name" value="RibonucZ/Hydroxyglut_hydro"/>
</dbReference>
<feature type="signal peptide" evidence="5">
    <location>
        <begin position="1"/>
        <end position="33"/>
    </location>
</feature>
<evidence type="ECO:0000256" key="4">
    <source>
        <dbReference type="ARBA" id="ARBA00022833"/>
    </source>
</evidence>
<dbReference type="PANTHER" id="PTHR42978">
    <property type="entry name" value="QUORUM-QUENCHING LACTONASE YTNP-RELATED-RELATED"/>
    <property type="match status" value="1"/>
</dbReference>
<dbReference type="CDD" id="cd07720">
    <property type="entry name" value="OPHC2-like_MBL-fold"/>
    <property type="match status" value="1"/>
</dbReference>
<proteinExistence type="inferred from homology"/>
<keyword evidence="7" id="KW-0614">Plasmid</keyword>
<evidence type="ECO:0000256" key="1">
    <source>
        <dbReference type="ARBA" id="ARBA00007749"/>
    </source>
</evidence>
<dbReference type="PANTHER" id="PTHR42978:SF6">
    <property type="entry name" value="QUORUM-QUENCHING LACTONASE YTNP-RELATED"/>
    <property type="match status" value="1"/>
</dbReference>
<dbReference type="SMART" id="SM00849">
    <property type="entry name" value="Lactamase_B"/>
    <property type="match status" value="1"/>
</dbReference>
<reference evidence="7" key="1">
    <citation type="submission" date="2017-07" db="EMBL/GenBank/DDBJ databases">
        <title>Whole genome sequence of Azospirillum brasilense 2A1, a potential biofertilizer strain.</title>
        <authorList>
            <person name="Fontana C.A."/>
            <person name="Toffoli L.M."/>
            <person name="Salazar S.M."/>
            <person name="Puglisi E."/>
            <person name="Pedraza R."/>
            <person name="Bassi D."/>
            <person name="Cocconcelli P.S."/>
        </authorList>
    </citation>
    <scope>NUCLEOTIDE SEQUENCE [LARGE SCALE GENOMIC DNA]</scope>
    <source>
        <strain evidence="7">2A1</strain>
        <plasmid evidence="7">unnamed</plasmid>
    </source>
</reference>
<dbReference type="Gene3D" id="3.60.15.10">
    <property type="entry name" value="Ribonuclease Z/Hydroxyacylglutathione hydrolase-like"/>
    <property type="match status" value="1"/>
</dbReference>
<dbReference type="RefSeq" id="WP_094305004.1">
    <property type="nucleotide sequence ID" value="NZ_NOWT01000018.1"/>
</dbReference>
<organism evidence="7">
    <name type="scientific">Azospirillum brasilense</name>
    <dbReference type="NCBI Taxonomy" id="192"/>
    <lineage>
        <taxon>Bacteria</taxon>
        <taxon>Pseudomonadati</taxon>
        <taxon>Pseudomonadota</taxon>
        <taxon>Alphaproteobacteria</taxon>
        <taxon>Rhodospirillales</taxon>
        <taxon>Azospirillaceae</taxon>
        <taxon>Azospirillum</taxon>
    </lineage>
</organism>
<evidence type="ECO:0000256" key="5">
    <source>
        <dbReference type="SAM" id="SignalP"/>
    </source>
</evidence>
<dbReference type="InterPro" id="IPR006311">
    <property type="entry name" value="TAT_signal"/>
</dbReference>
<dbReference type="AlphaFoldDB" id="A0A235HBM8"/>
<geneLocation type="plasmid" evidence="7">
    <name>unnamed</name>
</geneLocation>
<keyword evidence="2" id="KW-0479">Metal-binding</keyword>
<name>A0A235HBM8_AZOBR</name>
<dbReference type="GO" id="GO:0016787">
    <property type="term" value="F:hydrolase activity"/>
    <property type="evidence" value="ECO:0007669"/>
    <property type="project" value="UniProtKB-KW"/>
</dbReference>
<comment type="caution">
    <text evidence="7">The sequence shown here is derived from an EMBL/GenBank/DDBJ whole genome shotgun (WGS) entry which is preliminary data.</text>
</comment>
<protein>
    <submittedName>
        <fullName evidence="7">MBL fold metallo-hydrolase</fullName>
    </submittedName>
</protein>
<evidence type="ECO:0000259" key="6">
    <source>
        <dbReference type="SMART" id="SM00849"/>
    </source>
</evidence>
<dbReference type="PROSITE" id="PS51318">
    <property type="entry name" value="TAT"/>
    <property type="match status" value="1"/>
</dbReference>
<dbReference type="SUPFAM" id="SSF56281">
    <property type="entry name" value="Metallo-hydrolase/oxidoreductase"/>
    <property type="match status" value="1"/>
</dbReference>
<keyword evidence="4" id="KW-0862">Zinc</keyword>
<gene>
    <name evidence="7" type="ORF">CHT98_18695</name>
</gene>
<evidence type="ECO:0000256" key="3">
    <source>
        <dbReference type="ARBA" id="ARBA00022801"/>
    </source>
</evidence>
<dbReference type="InterPro" id="IPR001279">
    <property type="entry name" value="Metallo-B-lactamas"/>
</dbReference>
<dbReference type="Proteomes" id="UP000215367">
    <property type="component" value="Unassembled WGS sequence"/>
</dbReference>
<accession>A0A235HBM8</accession>
<keyword evidence="3 7" id="KW-0378">Hydrolase</keyword>
<dbReference type="Pfam" id="PF00753">
    <property type="entry name" value="Lactamase_B"/>
    <property type="match status" value="1"/>
</dbReference>